<feature type="region of interest" description="Disordered" evidence="1">
    <location>
        <begin position="1"/>
        <end position="101"/>
    </location>
</feature>
<gene>
    <name evidence="2" type="ORF">SAMN04487998_3668</name>
</gene>
<reference evidence="3" key="1">
    <citation type="submission" date="2016-10" db="EMBL/GenBank/DDBJ databases">
        <authorList>
            <person name="Varghese N."/>
            <person name="Submissions S."/>
        </authorList>
    </citation>
    <scope>NUCLEOTIDE SEQUENCE [LARGE SCALE GENOMIC DNA]</scope>
    <source>
        <strain evidence="3">DSM 15310</strain>
    </source>
</reference>
<accession>A0A1I0J6Q9</accession>
<evidence type="ECO:0000313" key="3">
    <source>
        <dbReference type="Proteomes" id="UP000198697"/>
    </source>
</evidence>
<dbReference type="AlphaFoldDB" id="A0A1I0J6Q9"/>
<dbReference type="OrthoDB" id="886553at2"/>
<dbReference type="Proteomes" id="UP000198697">
    <property type="component" value="Unassembled WGS sequence"/>
</dbReference>
<proteinExistence type="predicted"/>
<dbReference type="RefSeq" id="WP_092774182.1">
    <property type="nucleotide sequence ID" value="NZ_FOHS01000007.1"/>
</dbReference>
<feature type="compositionally biased region" description="Basic and acidic residues" evidence="1">
    <location>
        <begin position="1"/>
        <end position="11"/>
    </location>
</feature>
<sequence>MSKDTQYKENPEVPNLQNPDGGGENVHPANTDSNNSVIQNPSRNSITQDGNPTKGNTAGGNLNETTQAPYNKPRSNPQNNKPASVDGNAKAGKGSDNSQDN</sequence>
<dbReference type="EMBL" id="FOHS01000007">
    <property type="protein sequence ID" value="SEU05517.1"/>
    <property type="molecule type" value="Genomic_DNA"/>
</dbReference>
<name>A0A1I0J6Q9_9BACT</name>
<organism evidence="2 3">
    <name type="scientific">Hymenobacter actinosclerus</name>
    <dbReference type="NCBI Taxonomy" id="82805"/>
    <lineage>
        <taxon>Bacteria</taxon>
        <taxon>Pseudomonadati</taxon>
        <taxon>Bacteroidota</taxon>
        <taxon>Cytophagia</taxon>
        <taxon>Cytophagales</taxon>
        <taxon>Hymenobacteraceae</taxon>
        <taxon>Hymenobacter</taxon>
    </lineage>
</organism>
<evidence type="ECO:0000256" key="1">
    <source>
        <dbReference type="SAM" id="MobiDB-lite"/>
    </source>
</evidence>
<protein>
    <submittedName>
        <fullName evidence="2">Uncharacterized protein</fullName>
    </submittedName>
</protein>
<evidence type="ECO:0000313" key="2">
    <source>
        <dbReference type="EMBL" id="SEU05517.1"/>
    </source>
</evidence>
<keyword evidence="3" id="KW-1185">Reference proteome</keyword>
<feature type="compositionally biased region" description="Polar residues" evidence="1">
    <location>
        <begin position="28"/>
        <end position="82"/>
    </location>
</feature>